<feature type="compositionally biased region" description="Pro residues" evidence="1">
    <location>
        <begin position="125"/>
        <end position="136"/>
    </location>
</feature>
<feature type="compositionally biased region" description="Pro residues" evidence="1">
    <location>
        <begin position="88"/>
        <end position="97"/>
    </location>
</feature>
<reference evidence="4" key="1">
    <citation type="journal article" date="2019" name="Int. J. Syst. Evol. Microbiol.">
        <title>The Global Catalogue of Microorganisms (GCM) 10K type strain sequencing project: providing services to taxonomists for standard genome sequencing and annotation.</title>
        <authorList>
            <consortium name="The Broad Institute Genomics Platform"/>
            <consortium name="The Broad Institute Genome Sequencing Center for Infectious Disease"/>
            <person name="Wu L."/>
            <person name="Ma J."/>
        </authorList>
    </citation>
    <scope>NUCLEOTIDE SEQUENCE [LARGE SCALE GENOMIC DNA]</scope>
    <source>
        <strain evidence="4">2902at01</strain>
    </source>
</reference>
<keyword evidence="4" id="KW-1185">Reference proteome</keyword>
<comment type="caution">
    <text evidence="3">The sequence shown here is derived from an EMBL/GenBank/DDBJ whole genome shotgun (WGS) entry which is preliminary data.</text>
</comment>
<feature type="region of interest" description="Disordered" evidence="1">
    <location>
        <begin position="38"/>
        <end position="147"/>
    </location>
</feature>
<keyword evidence="2" id="KW-1133">Transmembrane helix</keyword>
<name>A0ABV8KI20_9ACTN</name>
<organism evidence="3 4">
    <name type="scientific">Micromonospora zhanjiangensis</name>
    <dbReference type="NCBI Taxonomy" id="1522057"/>
    <lineage>
        <taxon>Bacteria</taxon>
        <taxon>Bacillati</taxon>
        <taxon>Actinomycetota</taxon>
        <taxon>Actinomycetes</taxon>
        <taxon>Micromonosporales</taxon>
        <taxon>Micromonosporaceae</taxon>
        <taxon>Micromonospora</taxon>
    </lineage>
</organism>
<accession>A0ABV8KI20</accession>
<gene>
    <name evidence="3" type="ORF">ACFOX0_07095</name>
</gene>
<proteinExistence type="predicted"/>
<feature type="transmembrane region" description="Helical" evidence="2">
    <location>
        <begin position="6"/>
        <end position="29"/>
    </location>
</feature>
<feature type="compositionally biased region" description="Low complexity" evidence="1">
    <location>
        <begin position="98"/>
        <end position="124"/>
    </location>
</feature>
<evidence type="ECO:0000256" key="2">
    <source>
        <dbReference type="SAM" id="Phobius"/>
    </source>
</evidence>
<keyword evidence="2" id="KW-0812">Transmembrane</keyword>
<sequence length="147" mass="14588">MTDRRLAIFFCGIILVGLGPAIWLGSVLFRPPVGGNPPAVAVTADITGTPADDPAPSAGETETPPGGWPTESDELRVPPPGGGVGPSRTPPAGPSPTPSTTGRPVVTPTAAPTDPQPTGSAATPTPAPPTGVPWPVEPDVANPSSVR</sequence>
<dbReference type="RefSeq" id="WP_377542900.1">
    <property type="nucleotide sequence ID" value="NZ_JBHSBN010000003.1"/>
</dbReference>
<dbReference type="EMBL" id="JBHSBN010000003">
    <property type="protein sequence ID" value="MFC4105699.1"/>
    <property type="molecule type" value="Genomic_DNA"/>
</dbReference>
<evidence type="ECO:0000313" key="3">
    <source>
        <dbReference type="EMBL" id="MFC4105699.1"/>
    </source>
</evidence>
<evidence type="ECO:0000256" key="1">
    <source>
        <dbReference type="SAM" id="MobiDB-lite"/>
    </source>
</evidence>
<protein>
    <submittedName>
        <fullName evidence="3">Uncharacterized protein</fullName>
    </submittedName>
</protein>
<dbReference type="Proteomes" id="UP001595868">
    <property type="component" value="Unassembled WGS sequence"/>
</dbReference>
<keyword evidence="2" id="KW-0472">Membrane</keyword>
<evidence type="ECO:0000313" key="4">
    <source>
        <dbReference type="Proteomes" id="UP001595868"/>
    </source>
</evidence>